<keyword evidence="4 8" id="KW-0812">Transmembrane</keyword>
<feature type="domain" description="TonB-dependent receptor plug" evidence="12">
    <location>
        <begin position="75"/>
        <end position="175"/>
    </location>
</feature>
<evidence type="ECO:0000256" key="8">
    <source>
        <dbReference type="PROSITE-ProRule" id="PRU01360"/>
    </source>
</evidence>
<dbReference type="Pfam" id="PF00593">
    <property type="entry name" value="TonB_dep_Rec_b-barrel"/>
    <property type="match status" value="1"/>
</dbReference>
<dbReference type="Gene3D" id="2.40.170.20">
    <property type="entry name" value="TonB-dependent receptor, beta-barrel domain"/>
    <property type="match status" value="1"/>
</dbReference>
<dbReference type="CDD" id="cd01347">
    <property type="entry name" value="ligand_gated_channel"/>
    <property type="match status" value="1"/>
</dbReference>
<evidence type="ECO:0000256" key="9">
    <source>
        <dbReference type="RuleBase" id="RU003357"/>
    </source>
</evidence>
<dbReference type="PANTHER" id="PTHR32552:SF83">
    <property type="entry name" value="BLR3904 PROTEIN"/>
    <property type="match status" value="1"/>
</dbReference>
<proteinExistence type="inferred from homology"/>
<organism evidence="13 14">
    <name type="scientific">Sphingomonas canadensis</name>
    <dbReference type="NCBI Taxonomy" id="1219257"/>
    <lineage>
        <taxon>Bacteria</taxon>
        <taxon>Pseudomonadati</taxon>
        <taxon>Pseudomonadota</taxon>
        <taxon>Alphaproteobacteria</taxon>
        <taxon>Sphingomonadales</taxon>
        <taxon>Sphingomonadaceae</taxon>
        <taxon>Sphingomonas</taxon>
    </lineage>
</organism>
<dbReference type="InterPro" id="IPR012910">
    <property type="entry name" value="Plug_dom"/>
</dbReference>
<dbReference type="Pfam" id="PF07715">
    <property type="entry name" value="Plug"/>
    <property type="match status" value="1"/>
</dbReference>
<protein>
    <submittedName>
        <fullName evidence="13">TonB-dependent receptor</fullName>
    </submittedName>
</protein>
<keyword evidence="10" id="KW-0732">Signal</keyword>
<evidence type="ECO:0000259" key="11">
    <source>
        <dbReference type="Pfam" id="PF00593"/>
    </source>
</evidence>
<evidence type="ECO:0000256" key="6">
    <source>
        <dbReference type="ARBA" id="ARBA00023136"/>
    </source>
</evidence>
<evidence type="ECO:0000256" key="5">
    <source>
        <dbReference type="ARBA" id="ARBA00023077"/>
    </source>
</evidence>
<evidence type="ECO:0000313" key="14">
    <source>
        <dbReference type="Proteomes" id="UP001596977"/>
    </source>
</evidence>
<keyword evidence="5 9" id="KW-0798">TonB box</keyword>
<sequence>MTRVSSARPAFLALACVGFISSGGAVLAAAPGDDADAAYAGEAPDAGSDQDRREIVVTGELVEGEVESPKATQPLRDTPQTVTVVSDQVIRKQNLLTLRDALATIPGITFGAGEGGGGYGDSINLRGYSANNDITVDGVRDSAQYSRTDPFNLQQIEVYNGANSVFNGSGSVGGTVNLVSKAPRSDDLVIAQAAIGTDNYYRGAIDANHRVSPLIAVRLNAVYHRNDVPGRDVEQYKRWGVAPAITFGIDGPTSLTLAYVHQRDNNTPVYGVPYFKSLVNDGPLPGVDDSDYFGYSNLDLQETTVDRLTATFVHSFSDAVSVRNLTRWQRVGQYSQTSAPQGTFCLTSTGLQPVGATGAATTGIACPGTLAPGMYLPSGPRGLVRDQENQLFVNQSDVRIVSGDRDGIRNTLVIGGALSWEDYGITTASLARNPDGSAVSPLPQMSLSNPNSVYSGPRNLTVTAVSKSHSRNAAVYAFDTLELGIVELNAGVRWENNKATFRAIPLLTVPPGTTPLTALQAAPQTSDESLFSYRFGVVVKPVEDVSLYAAYGNSKTPSSATVRLGCGVVAAPGAADPCATAPETARNYEVGVKADVLDRKLQLTAAFFRNERSNFRVASNDPSQPASLQVLDGRSRVDGVALGTTGRITDAWTVFANYTWLDGTVLQSVSDFCLATPGAAGCANSVAVPDPQAGQEMLQTPRNSGSLFTSYRLPFGLEVGYGATYQGAFALNNQVLAGGQLTPQFRSDDYLVHRLFVSYPVTQGLTVQLNVQNLTDERYYTGIRNNVNATTGAITGGWATPGERRSAVFSLFYSF</sequence>
<feature type="signal peptide" evidence="10">
    <location>
        <begin position="1"/>
        <end position="28"/>
    </location>
</feature>
<dbReference type="RefSeq" id="WP_264945509.1">
    <property type="nucleotide sequence ID" value="NZ_JAPDRA010000008.1"/>
</dbReference>
<keyword evidence="3 8" id="KW-1134">Transmembrane beta strand</keyword>
<evidence type="ECO:0000259" key="12">
    <source>
        <dbReference type="Pfam" id="PF07715"/>
    </source>
</evidence>
<keyword evidence="14" id="KW-1185">Reference proteome</keyword>
<evidence type="ECO:0000256" key="4">
    <source>
        <dbReference type="ARBA" id="ARBA00022692"/>
    </source>
</evidence>
<feature type="chain" id="PRO_5047147671" evidence="10">
    <location>
        <begin position="29"/>
        <end position="815"/>
    </location>
</feature>
<dbReference type="SUPFAM" id="SSF56935">
    <property type="entry name" value="Porins"/>
    <property type="match status" value="1"/>
</dbReference>
<keyword evidence="7 8" id="KW-0998">Cell outer membrane</keyword>
<dbReference type="EMBL" id="JBHTJG010000008">
    <property type="protein sequence ID" value="MFD0947667.1"/>
    <property type="molecule type" value="Genomic_DNA"/>
</dbReference>
<comment type="similarity">
    <text evidence="8 9">Belongs to the TonB-dependent receptor family.</text>
</comment>
<keyword evidence="13" id="KW-0675">Receptor</keyword>
<evidence type="ECO:0000256" key="2">
    <source>
        <dbReference type="ARBA" id="ARBA00022448"/>
    </source>
</evidence>
<keyword evidence="6 8" id="KW-0472">Membrane</keyword>
<evidence type="ECO:0000256" key="7">
    <source>
        <dbReference type="ARBA" id="ARBA00023237"/>
    </source>
</evidence>
<evidence type="ECO:0000256" key="10">
    <source>
        <dbReference type="SAM" id="SignalP"/>
    </source>
</evidence>
<evidence type="ECO:0000256" key="1">
    <source>
        <dbReference type="ARBA" id="ARBA00004571"/>
    </source>
</evidence>
<evidence type="ECO:0000256" key="3">
    <source>
        <dbReference type="ARBA" id="ARBA00022452"/>
    </source>
</evidence>
<dbReference type="InterPro" id="IPR000531">
    <property type="entry name" value="Beta-barrel_TonB"/>
</dbReference>
<comment type="subcellular location">
    <subcellularLocation>
        <location evidence="1 8">Cell outer membrane</location>
        <topology evidence="1 8">Multi-pass membrane protein</topology>
    </subcellularLocation>
</comment>
<dbReference type="Proteomes" id="UP001596977">
    <property type="component" value="Unassembled WGS sequence"/>
</dbReference>
<dbReference type="PROSITE" id="PS52016">
    <property type="entry name" value="TONB_DEPENDENT_REC_3"/>
    <property type="match status" value="1"/>
</dbReference>
<dbReference type="InterPro" id="IPR036942">
    <property type="entry name" value="Beta-barrel_TonB_sf"/>
</dbReference>
<keyword evidence="2 8" id="KW-0813">Transport</keyword>
<gene>
    <name evidence="13" type="ORF">ACFQ1E_15055</name>
</gene>
<reference evidence="14" key="1">
    <citation type="journal article" date="2019" name="Int. J. Syst. Evol. Microbiol.">
        <title>The Global Catalogue of Microorganisms (GCM) 10K type strain sequencing project: providing services to taxonomists for standard genome sequencing and annotation.</title>
        <authorList>
            <consortium name="The Broad Institute Genomics Platform"/>
            <consortium name="The Broad Institute Genome Sequencing Center for Infectious Disease"/>
            <person name="Wu L."/>
            <person name="Ma J."/>
        </authorList>
    </citation>
    <scope>NUCLEOTIDE SEQUENCE [LARGE SCALE GENOMIC DNA]</scope>
    <source>
        <strain evidence="14">CCUG 62982</strain>
    </source>
</reference>
<dbReference type="InterPro" id="IPR039426">
    <property type="entry name" value="TonB-dep_rcpt-like"/>
</dbReference>
<feature type="domain" description="TonB-dependent receptor-like beta-barrel" evidence="11">
    <location>
        <begin position="251"/>
        <end position="774"/>
    </location>
</feature>
<name>A0ABW3H928_9SPHN</name>
<dbReference type="PANTHER" id="PTHR32552">
    <property type="entry name" value="FERRICHROME IRON RECEPTOR-RELATED"/>
    <property type="match status" value="1"/>
</dbReference>
<evidence type="ECO:0000313" key="13">
    <source>
        <dbReference type="EMBL" id="MFD0947667.1"/>
    </source>
</evidence>
<comment type="caution">
    <text evidence="13">The sequence shown here is derived from an EMBL/GenBank/DDBJ whole genome shotgun (WGS) entry which is preliminary data.</text>
</comment>
<dbReference type="Gene3D" id="2.170.130.10">
    <property type="entry name" value="TonB-dependent receptor, plug domain"/>
    <property type="match status" value="1"/>
</dbReference>
<dbReference type="InterPro" id="IPR037066">
    <property type="entry name" value="Plug_dom_sf"/>
</dbReference>
<accession>A0ABW3H928</accession>